<dbReference type="HOGENOM" id="CLU_534062_0_0_4"/>
<protein>
    <submittedName>
        <fullName evidence="1">Uncharacterized protein</fullName>
    </submittedName>
</protein>
<dbReference type="AlphaFoldDB" id="C6BPD9"/>
<gene>
    <name evidence="1" type="ordered locus">Rpic12D_4828</name>
</gene>
<organism evidence="1">
    <name type="scientific">Ralstonia pickettii (strain 12D)</name>
    <dbReference type="NCBI Taxonomy" id="428406"/>
    <lineage>
        <taxon>Bacteria</taxon>
        <taxon>Pseudomonadati</taxon>
        <taxon>Pseudomonadota</taxon>
        <taxon>Betaproteobacteria</taxon>
        <taxon>Burkholderiales</taxon>
        <taxon>Burkholderiaceae</taxon>
        <taxon>Ralstonia</taxon>
    </lineage>
</organism>
<accession>C6BPD9</accession>
<keyword evidence="1" id="KW-0614">Plasmid</keyword>
<name>C6BPD9_RALP1</name>
<dbReference type="KEGG" id="rpf:Rpic12D_4828"/>
<sequence>MRTYFRNTKRPKLVAESLTVVFPVLKHTEALEWAGKIFGYRDWHDLNESANESVTATPLLCEVGPDSPEFEKVSQISEFQSHKLQELMGDSFPFAAQVAPWTIHARNREILRSPKRLVKLPAGLRPLHASLAEDRFFCGDKPTADLGSLDYGDACYACYQVLPADLDADALQSKFVARIKKASGPQLAQLAKRMCDSSELSPATATFQDDEGGQVHHRKVMTLFLYDEDAREIRGVGQFVFGILVGNTGSGTPGALLSCDCRGAVLEPGYDYLDDQMAAVVAQTMTFARDMLKWVQVGGELEPVRLELEEEESESNAKYVLDVAIQLMEDEEAERGGGRAPSERATSNSELYLYDETRYGGAPSQADAERILTDLREGRAIAHPISEHGYMERLEDIVAGRAVDLTYFTRVGPPAKLVAPGTKTIEHPCDKFARAAGYLSWRAALVDMQSGKVITAAGPLLAKAPHDYNVFMSQAIKDGMATYVAPNYEFGFVSVGLLEHFPADVQKRML</sequence>
<geneLocation type="plasmid" evidence="1">
    <name>pRp12D01</name>
</geneLocation>
<dbReference type="EMBL" id="CP001646">
    <property type="protein sequence ID" value="ACS66063.1"/>
    <property type="molecule type" value="Genomic_DNA"/>
</dbReference>
<proteinExistence type="predicted"/>
<reference evidence="1" key="1">
    <citation type="submission" date="2009-06" db="EMBL/GenBank/DDBJ databases">
        <title>Complete sequence plasmid 1 of Ralstonia pickettii 12D.</title>
        <authorList>
            <consortium name="US DOE Joint Genome Institute"/>
            <person name="Lucas S."/>
            <person name="Copeland A."/>
            <person name="Lapidus A."/>
            <person name="Glavina del Rio T."/>
            <person name="Dalin E."/>
            <person name="Tice H."/>
            <person name="Bruce D."/>
            <person name="Goodwin L."/>
            <person name="Pitluck S."/>
            <person name="Sims D."/>
            <person name="Meincke L."/>
            <person name="Brettin T."/>
            <person name="Detter J.C."/>
            <person name="Han C."/>
            <person name="Larimer F."/>
            <person name="Land M."/>
            <person name="Hauser L."/>
            <person name="Kyrpides N."/>
            <person name="Ovchinnikova G."/>
            <person name="Marsh T."/>
            <person name="Richardson P."/>
        </authorList>
    </citation>
    <scope>NUCLEOTIDE SEQUENCE [LARGE SCALE GENOMIC DNA]</scope>
    <source>
        <plasmid evidence="1">12D</plasmid>
        <plasmid evidence="1">pRp12D01</plasmid>
    </source>
</reference>
<evidence type="ECO:0000313" key="1">
    <source>
        <dbReference type="EMBL" id="ACS66063.1"/>
    </source>
</evidence>